<feature type="binding site" evidence="10">
    <location>
        <position position="293"/>
    </location>
    <ligand>
        <name>substrate</name>
    </ligand>
</feature>
<sequence length="743" mass="81425">MTVIATGNQANGHSSELSKKPATTSKVASPGDEQLVLNTIRCLAADLCQQYKGGHPGTVMGAAAIGVALWRYEMRYNPANPDWFNRDRFVLSAGHACLFQYLFLHFSGYEAWTLDQIKMYHSPATKGSMAAGHPEIEYPGIEVTTGPLGQGISNAVGMAIAAKQLAATYNRDDLKVIDNKIWCFTGDGCLQEGVGQESISLAGHLGLDNLILVYDNNRVTVDGSIDNCFTEDTSSKLVAQGWHVVDVYDGSNDLAAILEGFDKAKQLKGKPVLVNIRTVIGYSSRKANTGPAHGQALGDDEVAYVKQQLGFDPQAKFVIPSQVYEYFSETKRKGADAEEEWNTLLEQYKARYPDQHTELTRRMKGQWAAPGEDWQALLPSKSALPQEAQPTRKSSGIVVQALVPKYNSFVAGSADLLESTFVSFNDQIEFQKPDSGLGDYSGRQIRYGIREFAMVGLGNGIAAYQKGMFIPIMSTFFQFWIYAAPAARMAALQKLRFIGIATHDSIGIGEDGPTHQPIALASFYRSLPNINLIRPADAEECMGMWTLALDDDLSADTPSIFALSRQPVPLLPGTDRTKVQRGAYIVQGEDVPDGEVELTIIATGAEVSRAIETVKLLKSIGNGNEEEKLKVRVVSMPSQRHFDAQPKEYRDSVLGRGTKSSPKNLVVAIEAWSSYGWAKYAHASLSMHTFGHSAPQQQLYKYFGFEPTNMATKIDEFVSKWRGLGRVPGLGEFEELLLGYAGH</sequence>
<comment type="subunit">
    <text evidence="3">Homodimer.</text>
</comment>
<dbReference type="GO" id="GO:0046872">
    <property type="term" value="F:metal ion binding"/>
    <property type="evidence" value="ECO:0007669"/>
    <property type="project" value="UniProtKB-KW"/>
</dbReference>
<dbReference type="SMART" id="SM00861">
    <property type="entry name" value="Transket_pyr"/>
    <property type="match status" value="1"/>
</dbReference>
<dbReference type="InterPro" id="IPR033247">
    <property type="entry name" value="Transketolase_fam"/>
</dbReference>
<dbReference type="Gene3D" id="3.40.50.920">
    <property type="match status" value="1"/>
</dbReference>
<dbReference type="CDD" id="cd02012">
    <property type="entry name" value="TPP_TK"/>
    <property type="match status" value="1"/>
</dbReference>
<dbReference type="PANTHER" id="PTHR43522">
    <property type="entry name" value="TRANSKETOLASE"/>
    <property type="match status" value="1"/>
</dbReference>
<reference evidence="17" key="2">
    <citation type="submission" date="2013-12" db="EMBL/GenBank/DDBJ databases">
        <title>Evolution of pathogenesis and genome organization in the Tremellales.</title>
        <authorList>
            <person name="Cuomo C."/>
            <person name="Litvintseva A."/>
            <person name="Heitman J."/>
            <person name="Chen Y."/>
            <person name="Sun S."/>
            <person name="Springer D."/>
            <person name="Dromer F."/>
            <person name="Young S."/>
            <person name="Zeng Q."/>
            <person name="Chapman S."/>
            <person name="Gujja S."/>
            <person name="Saif S."/>
            <person name="Birren B."/>
        </authorList>
    </citation>
    <scope>NUCLEOTIDE SEQUENCE [LARGE SCALE GENOMIC DNA]</scope>
    <source>
        <strain evidence="17">BCC8398</strain>
    </source>
</reference>
<feature type="compositionally biased region" description="Polar residues" evidence="14">
    <location>
        <begin position="1"/>
        <end position="27"/>
    </location>
</feature>
<dbReference type="STRING" id="1296120.A0A1B9GJ87"/>
<proteinExistence type="inferred from homology"/>
<dbReference type="EC" id="2.2.1.1" evidence="4"/>
<feature type="binding site" evidence="10">
    <location>
        <position position="503"/>
    </location>
    <ligand>
        <name>substrate</name>
    </ligand>
</feature>
<dbReference type="FunFam" id="3.40.50.920:FF:000012">
    <property type="entry name" value="Transketolase, variant 1"/>
    <property type="match status" value="1"/>
</dbReference>
<comment type="similarity">
    <text evidence="2">Belongs to the transketolase family.</text>
</comment>
<evidence type="ECO:0000256" key="13">
    <source>
        <dbReference type="PIRSR" id="PIRSR605478-5"/>
    </source>
</evidence>
<dbReference type="InterPro" id="IPR029061">
    <property type="entry name" value="THDP-binding"/>
</dbReference>
<feature type="binding site" evidence="11">
    <location>
        <position position="188"/>
    </location>
    <ligand>
        <name>thiamine diphosphate</name>
        <dbReference type="ChEBI" id="CHEBI:58937"/>
    </ligand>
</feature>
<dbReference type="InterPro" id="IPR009014">
    <property type="entry name" value="Transketo_C/PFOR_II"/>
</dbReference>
<evidence type="ECO:0000256" key="12">
    <source>
        <dbReference type="PIRSR" id="PIRSR605478-4"/>
    </source>
</evidence>
<dbReference type="AlphaFoldDB" id="A0A1B9GJ87"/>
<evidence type="ECO:0000313" key="16">
    <source>
        <dbReference type="EMBL" id="OCF31027.1"/>
    </source>
</evidence>
<gene>
    <name evidence="16" type="ORF">I316_07298</name>
</gene>
<dbReference type="PANTHER" id="PTHR43522:SF6">
    <property type="entry name" value="TRANSKETOLASE-LIKE PYRIMIDINE-BINDING DOMAIN-CONTAINING PROTEIN-RELATED"/>
    <property type="match status" value="1"/>
</dbReference>
<dbReference type="GO" id="GO:0004802">
    <property type="term" value="F:transketolase activity"/>
    <property type="evidence" value="ECO:0007669"/>
    <property type="project" value="UniProtKB-EC"/>
</dbReference>
<feature type="binding site" evidence="11">
    <location>
        <position position="95"/>
    </location>
    <ligand>
        <name>thiamine diphosphate</name>
        <dbReference type="ChEBI" id="CHEBI:58937"/>
    </ligand>
</feature>
<keyword evidence="17" id="KW-1185">Reference proteome</keyword>
<protein>
    <recommendedName>
        <fullName evidence="4">transketolase</fullName>
        <ecNumber evidence="4">2.2.1.1</ecNumber>
    </recommendedName>
</protein>
<dbReference type="InterPro" id="IPR005474">
    <property type="entry name" value="Transketolase_N"/>
</dbReference>
<dbReference type="InterPro" id="IPR005478">
    <property type="entry name" value="Transketolase_bac-like"/>
</dbReference>
<keyword evidence="7 12" id="KW-0460">Magnesium</keyword>
<dbReference type="GO" id="GO:0006098">
    <property type="term" value="P:pentose-phosphate shunt"/>
    <property type="evidence" value="ECO:0007669"/>
    <property type="project" value="TreeGrafter"/>
</dbReference>
<feature type="binding site" evidence="10">
    <location>
        <position position="55"/>
    </location>
    <ligand>
        <name>substrate</name>
    </ligand>
</feature>
<comment type="cofactor">
    <cofactor evidence="12">
        <name>Mg(2+)</name>
        <dbReference type="ChEBI" id="CHEBI:18420"/>
    </cofactor>
    <text evidence="12">Binds 1 Mg(2+) ion per subunit. Can also utilize other divalent metal cations, such as Ca(2+), Mn(2+) and Co(2+).</text>
</comment>
<evidence type="ECO:0000256" key="7">
    <source>
        <dbReference type="ARBA" id="ARBA00022842"/>
    </source>
</evidence>
<feature type="site" description="Important for catalytic activity" evidence="13">
    <location>
        <position position="293"/>
    </location>
</feature>
<feature type="active site" description="Proton donor" evidence="9">
    <location>
        <position position="451"/>
    </location>
</feature>
<feature type="binding site" evidence="12">
    <location>
        <position position="217"/>
    </location>
    <ligand>
        <name>Mg(2+)</name>
        <dbReference type="ChEBI" id="CHEBI:18420"/>
    </ligand>
</feature>
<dbReference type="GO" id="GO:0005829">
    <property type="term" value="C:cytosol"/>
    <property type="evidence" value="ECO:0007669"/>
    <property type="project" value="TreeGrafter"/>
</dbReference>
<feature type="binding site" evidence="11">
    <location>
        <position position="217"/>
    </location>
    <ligand>
        <name>thiamine diphosphate</name>
        <dbReference type="ChEBI" id="CHEBI:58937"/>
    </ligand>
</feature>
<feature type="region of interest" description="Disordered" evidence="14">
    <location>
        <begin position="1"/>
        <end position="28"/>
    </location>
</feature>
<dbReference type="OrthoDB" id="10267175at2759"/>
<evidence type="ECO:0000256" key="9">
    <source>
        <dbReference type="PIRSR" id="PIRSR605478-1"/>
    </source>
</evidence>
<dbReference type="PROSITE" id="PS00802">
    <property type="entry name" value="TRANSKETOLASE_2"/>
    <property type="match status" value="1"/>
</dbReference>
<evidence type="ECO:0000256" key="1">
    <source>
        <dbReference type="ARBA" id="ARBA00001941"/>
    </source>
</evidence>
<reference evidence="16 17" key="1">
    <citation type="submission" date="2013-07" db="EMBL/GenBank/DDBJ databases">
        <title>The Genome Sequence of Cryptococcus heveanensis BCC8398.</title>
        <authorList>
            <consortium name="The Broad Institute Genome Sequencing Platform"/>
            <person name="Cuomo C."/>
            <person name="Litvintseva A."/>
            <person name="Chen Y."/>
            <person name="Heitman J."/>
            <person name="Sun S."/>
            <person name="Springer D."/>
            <person name="Dromer F."/>
            <person name="Young S.K."/>
            <person name="Zeng Q."/>
            <person name="Gargeya S."/>
            <person name="Fitzgerald M."/>
            <person name="Abouelleil A."/>
            <person name="Alvarado L."/>
            <person name="Berlin A.M."/>
            <person name="Chapman S.B."/>
            <person name="Dewar J."/>
            <person name="Goldberg J."/>
            <person name="Griggs A."/>
            <person name="Gujja S."/>
            <person name="Hansen M."/>
            <person name="Howarth C."/>
            <person name="Imamovic A."/>
            <person name="Larimer J."/>
            <person name="McCowan C."/>
            <person name="Murphy C."/>
            <person name="Pearson M."/>
            <person name="Priest M."/>
            <person name="Roberts A."/>
            <person name="Saif S."/>
            <person name="Shea T."/>
            <person name="Sykes S."/>
            <person name="Wortman J."/>
            <person name="Nusbaum C."/>
            <person name="Birren B."/>
        </authorList>
    </citation>
    <scope>NUCLEOTIDE SEQUENCE [LARGE SCALE GENOMIC DNA]</scope>
    <source>
        <strain evidence="16 17">BCC8398</strain>
    </source>
</reference>
<dbReference type="InterPro" id="IPR020826">
    <property type="entry name" value="Transketolase_BS"/>
</dbReference>
<feature type="binding site" evidence="11">
    <location>
        <position position="293"/>
    </location>
    <ligand>
        <name>thiamine diphosphate</name>
        <dbReference type="ChEBI" id="CHEBI:58937"/>
    </ligand>
</feature>
<evidence type="ECO:0000256" key="8">
    <source>
        <dbReference type="ARBA" id="ARBA00023052"/>
    </source>
</evidence>
<dbReference type="PROSITE" id="PS00801">
    <property type="entry name" value="TRANSKETOLASE_1"/>
    <property type="match status" value="1"/>
</dbReference>
<evidence type="ECO:0000259" key="15">
    <source>
        <dbReference type="SMART" id="SM00861"/>
    </source>
</evidence>
<evidence type="ECO:0000256" key="4">
    <source>
        <dbReference type="ARBA" id="ARBA00013152"/>
    </source>
</evidence>
<dbReference type="EMBL" id="KV700138">
    <property type="protein sequence ID" value="OCF31027.1"/>
    <property type="molecule type" value="Genomic_DNA"/>
</dbReference>
<dbReference type="FunFam" id="3.40.50.970:FF:000004">
    <property type="entry name" value="Transketolase"/>
    <property type="match status" value="1"/>
</dbReference>
<feature type="site" description="Important for catalytic activity" evidence="13">
    <location>
        <position position="55"/>
    </location>
</feature>
<dbReference type="Pfam" id="PF02779">
    <property type="entry name" value="Transket_pyr"/>
    <property type="match status" value="1"/>
</dbReference>
<evidence type="ECO:0000256" key="5">
    <source>
        <dbReference type="ARBA" id="ARBA00022679"/>
    </source>
</evidence>
<dbReference type="GO" id="GO:0005634">
    <property type="term" value="C:nucleus"/>
    <property type="evidence" value="ECO:0007669"/>
    <property type="project" value="TreeGrafter"/>
</dbReference>
<feature type="binding site" evidence="10">
    <location>
        <position position="419"/>
    </location>
    <ligand>
        <name>substrate</name>
    </ligand>
</feature>
<dbReference type="InterPro" id="IPR005475">
    <property type="entry name" value="Transketolase-like_Pyr-bd"/>
</dbReference>
<comment type="cofactor">
    <cofactor evidence="1">
        <name>Co(2+)</name>
        <dbReference type="ChEBI" id="CHEBI:48828"/>
    </cofactor>
</comment>
<dbReference type="SUPFAM" id="SSF52518">
    <property type="entry name" value="Thiamin diphosphate-binding fold (THDP-binding)"/>
    <property type="match status" value="2"/>
</dbReference>
<feature type="binding site" evidence="10">
    <location>
        <position position="565"/>
    </location>
    <ligand>
        <name>substrate</name>
    </ligand>
</feature>
<dbReference type="NCBIfam" id="TIGR00232">
    <property type="entry name" value="tktlase_bact"/>
    <property type="match status" value="1"/>
</dbReference>
<dbReference type="Proteomes" id="UP000092666">
    <property type="component" value="Unassembled WGS sequence"/>
</dbReference>
<comment type="cofactor">
    <cofactor evidence="11">
        <name>thiamine diphosphate</name>
        <dbReference type="ChEBI" id="CHEBI:58937"/>
    </cofactor>
    <text evidence="11">Binds 1 thiamine pyrophosphate per subunit. During the reaction, the substrate forms a covalent intermediate with the cofactor.</text>
</comment>
<dbReference type="Pfam" id="PF22613">
    <property type="entry name" value="Transketolase_C_1"/>
    <property type="match status" value="1"/>
</dbReference>
<feature type="binding site" evidence="10">
    <location>
        <position position="392"/>
    </location>
    <ligand>
        <name>substrate</name>
    </ligand>
</feature>
<feature type="binding site" evidence="11">
    <location>
        <position position="479"/>
    </location>
    <ligand>
        <name>thiamine diphosphate</name>
        <dbReference type="ChEBI" id="CHEBI:58937"/>
    </ligand>
</feature>
<evidence type="ECO:0000256" key="10">
    <source>
        <dbReference type="PIRSR" id="PIRSR605478-2"/>
    </source>
</evidence>
<dbReference type="Gene3D" id="3.40.50.970">
    <property type="match status" value="2"/>
</dbReference>
<feature type="binding site" evidence="10">
    <location>
        <position position="511"/>
    </location>
    <ligand>
        <name>substrate</name>
    </ligand>
</feature>
<dbReference type="SUPFAM" id="SSF52922">
    <property type="entry name" value="TK C-terminal domain-like"/>
    <property type="match status" value="1"/>
</dbReference>
<accession>A0A1B9GJ87</accession>
<dbReference type="InterPro" id="IPR049557">
    <property type="entry name" value="Transketolase_CS"/>
</dbReference>
<feature type="binding site" evidence="12">
    <location>
        <position position="219"/>
    </location>
    <ligand>
        <name>Mg(2+)</name>
        <dbReference type="ChEBI" id="CHEBI:18420"/>
    </ligand>
</feature>
<name>A0A1B9GJ87_9TREE</name>
<keyword evidence="6 12" id="KW-0479">Metal-binding</keyword>
<evidence type="ECO:0000256" key="2">
    <source>
        <dbReference type="ARBA" id="ARBA00007131"/>
    </source>
</evidence>
<keyword evidence="5" id="KW-0808">Transferase</keyword>
<evidence type="ECO:0000256" key="6">
    <source>
        <dbReference type="ARBA" id="ARBA00022723"/>
    </source>
</evidence>
<feature type="binding site" evidence="11">
    <location>
        <begin position="146"/>
        <end position="148"/>
    </location>
    <ligand>
        <name>thiamine diphosphate</name>
        <dbReference type="ChEBI" id="CHEBI:58937"/>
    </ligand>
</feature>
<organism evidence="16 17">
    <name type="scientific">Kwoniella heveanensis BCC8398</name>
    <dbReference type="NCBI Taxonomy" id="1296120"/>
    <lineage>
        <taxon>Eukaryota</taxon>
        <taxon>Fungi</taxon>
        <taxon>Dikarya</taxon>
        <taxon>Basidiomycota</taxon>
        <taxon>Agaricomycotina</taxon>
        <taxon>Tremellomycetes</taxon>
        <taxon>Tremellales</taxon>
        <taxon>Cryptococcaceae</taxon>
        <taxon>Kwoniella</taxon>
    </lineage>
</organism>
<feature type="binding site" evidence="10">
    <location>
        <position position="515"/>
    </location>
    <ligand>
        <name>substrate</name>
    </ligand>
</feature>
<dbReference type="InterPro" id="IPR055152">
    <property type="entry name" value="Transketolase-like_C_2"/>
</dbReference>
<evidence type="ECO:0000256" key="14">
    <source>
        <dbReference type="SAM" id="MobiDB-lite"/>
    </source>
</evidence>
<feature type="domain" description="Transketolase-like pyrimidine-binding" evidence="15">
    <location>
        <begin position="389"/>
        <end position="570"/>
    </location>
</feature>
<keyword evidence="8 11" id="KW-0786">Thiamine pyrophosphate</keyword>
<feature type="binding site" evidence="12">
    <location>
        <position position="187"/>
    </location>
    <ligand>
        <name>Mg(2+)</name>
        <dbReference type="ChEBI" id="CHEBI:18420"/>
    </ligand>
</feature>
<evidence type="ECO:0000256" key="3">
    <source>
        <dbReference type="ARBA" id="ARBA00011738"/>
    </source>
</evidence>
<evidence type="ECO:0000313" key="17">
    <source>
        <dbReference type="Proteomes" id="UP000092666"/>
    </source>
</evidence>
<evidence type="ECO:0000256" key="11">
    <source>
        <dbReference type="PIRSR" id="PIRSR605478-3"/>
    </source>
</evidence>
<dbReference type="Pfam" id="PF00456">
    <property type="entry name" value="Transketolase_N"/>
    <property type="match status" value="1"/>
</dbReference>
<dbReference type="CDD" id="cd07033">
    <property type="entry name" value="TPP_PYR_DXS_TK_like"/>
    <property type="match status" value="1"/>
</dbReference>